<dbReference type="EMBL" id="FOTK01000001">
    <property type="protein sequence ID" value="SFL14889.1"/>
    <property type="molecule type" value="Genomic_DNA"/>
</dbReference>
<dbReference type="InterPro" id="IPR029032">
    <property type="entry name" value="AhpD-like"/>
</dbReference>
<accession>A0A1I4FBH3</accession>
<dbReference type="STRING" id="582667.SAMN05192568_1001197"/>
<dbReference type="Gene3D" id="1.20.1290.10">
    <property type="entry name" value="AhpD-like"/>
    <property type="match status" value="1"/>
</dbReference>
<dbReference type="PANTHER" id="PTHR33570">
    <property type="entry name" value="4-CARBOXYMUCONOLACTONE DECARBOXYLASE FAMILY PROTEIN"/>
    <property type="match status" value="1"/>
</dbReference>
<dbReference type="PANTHER" id="PTHR33570:SF10">
    <property type="entry name" value="GAMMA-CARBOXYMUCONOLACTONE DECARBOXYLASE"/>
    <property type="match status" value="1"/>
</dbReference>
<gene>
    <name evidence="2" type="ORF">SAMN05192568_1001197</name>
</gene>
<dbReference type="Proteomes" id="UP000199048">
    <property type="component" value="Unassembled WGS sequence"/>
</dbReference>
<dbReference type="InterPro" id="IPR052512">
    <property type="entry name" value="4CMD/NDH-1_regulator"/>
</dbReference>
<keyword evidence="3" id="KW-1185">Reference proteome</keyword>
<protein>
    <submittedName>
        <fullName evidence="2">4-carboxymuconolactone decarboxylase</fullName>
    </submittedName>
</protein>
<evidence type="ECO:0000313" key="3">
    <source>
        <dbReference type="Proteomes" id="UP000199048"/>
    </source>
</evidence>
<dbReference type="SUPFAM" id="SSF69118">
    <property type="entry name" value="AhpD-like"/>
    <property type="match status" value="1"/>
</dbReference>
<sequence>MMVDRRTVMAGAAALPLADGSSAPEGSLPQDRYERGLAQLRAISGSQGAAVVESLRDIAPDLGRYIVEFAYGDVFARPGLDVKTRELMTVAALTAMGTAAPQLKVHMRAALRVGASRQEIVETVMQMIPYAGFPAALNAIGTARDAFAAE</sequence>
<dbReference type="InterPro" id="IPR003779">
    <property type="entry name" value="CMD-like"/>
</dbReference>
<proteinExistence type="predicted"/>
<name>A0A1I4FBH3_9HYPH</name>
<reference evidence="3" key="1">
    <citation type="submission" date="2016-10" db="EMBL/GenBank/DDBJ databases">
        <authorList>
            <person name="Varghese N."/>
            <person name="Submissions S."/>
        </authorList>
    </citation>
    <scope>NUCLEOTIDE SEQUENCE [LARGE SCALE GENOMIC DNA]</scope>
    <source>
        <strain evidence="3">BL36</strain>
    </source>
</reference>
<evidence type="ECO:0000259" key="1">
    <source>
        <dbReference type="Pfam" id="PF02627"/>
    </source>
</evidence>
<dbReference type="GO" id="GO:0051920">
    <property type="term" value="F:peroxiredoxin activity"/>
    <property type="evidence" value="ECO:0007669"/>
    <property type="project" value="InterPro"/>
</dbReference>
<dbReference type="AlphaFoldDB" id="A0A1I4FBH3"/>
<dbReference type="Pfam" id="PF02627">
    <property type="entry name" value="CMD"/>
    <property type="match status" value="1"/>
</dbReference>
<organism evidence="2 3">
    <name type="scientific">Methylobacterium pseudosasicola</name>
    <dbReference type="NCBI Taxonomy" id="582667"/>
    <lineage>
        <taxon>Bacteria</taxon>
        <taxon>Pseudomonadati</taxon>
        <taxon>Pseudomonadota</taxon>
        <taxon>Alphaproteobacteria</taxon>
        <taxon>Hyphomicrobiales</taxon>
        <taxon>Methylobacteriaceae</taxon>
        <taxon>Methylobacterium</taxon>
    </lineage>
</organism>
<evidence type="ECO:0000313" key="2">
    <source>
        <dbReference type="EMBL" id="SFL14889.1"/>
    </source>
</evidence>
<feature type="domain" description="Carboxymuconolactone decarboxylase-like" evidence="1">
    <location>
        <begin position="60"/>
        <end position="144"/>
    </location>
</feature>